<evidence type="ECO:0000256" key="1">
    <source>
        <dbReference type="SAM" id="MobiDB-lite"/>
    </source>
</evidence>
<dbReference type="Gene3D" id="2.60.120.200">
    <property type="match status" value="1"/>
</dbReference>
<dbReference type="Proteomes" id="UP001212841">
    <property type="component" value="Unassembled WGS sequence"/>
</dbReference>
<evidence type="ECO:0000313" key="3">
    <source>
        <dbReference type="Proteomes" id="UP001212841"/>
    </source>
</evidence>
<dbReference type="InterPro" id="IPR056573">
    <property type="entry name" value="Lectin_L-type_dom"/>
</dbReference>
<dbReference type="SUPFAM" id="SSF49899">
    <property type="entry name" value="Concanavalin A-like lectins/glucanases"/>
    <property type="match status" value="1"/>
</dbReference>
<sequence>MFTLKQLTTTARSVLPQSVRREMEERDRAEAEDLKNAPSRAPSQGEMSGRQSGSLEWRAARGEIHGDMARSAEGVNDLEVRIQKGRPLFESAAVDAEMTFVGSATKAHISTTAISSPSIPSIRITPAAPDQLGAAYVSRKVNLQRPFVIEFGFVITDSAGGPPQEGADGFAFVIQAHEQLALGWAASGGSGLGYEGIKKCLAVEFDCYESGKNADPNGNHISVQTRGQEPNSAHHRHSLGVTSRIPHIANGNIHFCQIVVDSSKQRIIVYLTDTWEAEGTGLKAKHYEKVLEVEKVEVGRRIGAEEAWIGFTAATGGLYQCHQVFGVKLLEFDVGSVKAGIEADVGSCV</sequence>
<feature type="compositionally biased region" description="Polar residues" evidence="1">
    <location>
        <begin position="41"/>
        <end position="54"/>
    </location>
</feature>
<protein>
    <submittedName>
        <fullName evidence="2">Peptide-N4-(N-acetyl-beta-glucosaminyl)asparagine amidase</fullName>
    </submittedName>
</protein>
<evidence type="ECO:0000313" key="2">
    <source>
        <dbReference type="EMBL" id="KAJ3054389.1"/>
    </source>
</evidence>
<keyword evidence="3" id="KW-1185">Reference proteome</keyword>
<accession>A0AAD5SGV9</accession>
<gene>
    <name evidence="2" type="primary">PNG1</name>
    <name evidence="2" type="ORF">HK097_001939</name>
</gene>
<dbReference type="PANTHER" id="PTHR12223:SF19">
    <property type="entry name" value="LEGUME LECTIN DOMAIN-CONTAINING PROTEIN"/>
    <property type="match status" value="1"/>
</dbReference>
<feature type="compositionally biased region" description="Basic and acidic residues" evidence="1">
    <location>
        <begin position="19"/>
        <end position="35"/>
    </location>
</feature>
<feature type="region of interest" description="Disordered" evidence="1">
    <location>
        <begin position="1"/>
        <end position="54"/>
    </location>
</feature>
<comment type="caution">
    <text evidence="2">The sequence shown here is derived from an EMBL/GenBank/DDBJ whole genome shotgun (WGS) entry which is preliminary data.</text>
</comment>
<proteinExistence type="predicted"/>
<dbReference type="Pfam" id="PF18483">
    <property type="entry name" value="Lectin_L-type_dom"/>
    <property type="match status" value="1"/>
</dbReference>
<dbReference type="InterPro" id="IPR051136">
    <property type="entry name" value="Intracellular_Lectin-GPT"/>
</dbReference>
<name>A0AAD5SGV9_9FUNG</name>
<dbReference type="AlphaFoldDB" id="A0AAD5SGV9"/>
<dbReference type="InterPro" id="IPR013320">
    <property type="entry name" value="ConA-like_dom_sf"/>
</dbReference>
<dbReference type="PANTHER" id="PTHR12223">
    <property type="entry name" value="VESICULAR MANNOSE-BINDING LECTIN"/>
    <property type="match status" value="1"/>
</dbReference>
<reference evidence="2" key="1">
    <citation type="submission" date="2020-05" db="EMBL/GenBank/DDBJ databases">
        <title>Phylogenomic resolution of chytrid fungi.</title>
        <authorList>
            <person name="Stajich J.E."/>
            <person name="Amses K."/>
            <person name="Simmons R."/>
            <person name="Seto K."/>
            <person name="Myers J."/>
            <person name="Bonds A."/>
            <person name="Quandt C.A."/>
            <person name="Barry K."/>
            <person name="Liu P."/>
            <person name="Grigoriev I."/>
            <person name="Longcore J.E."/>
            <person name="James T.Y."/>
        </authorList>
    </citation>
    <scope>NUCLEOTIDE SEQUENCE</scope>
    <source>
        <strain evidence="2">JEL0318</strain>
    </source>
</reference>
<feature type="compositionally biased region" description="Polar residues" evidence="1">
    <location>
        <begin position="1"/>
        <end position="16"/>
    </location>
</feature>
<dbReference type="CDD" id="cd01951">
    <property type="entry name" value="lectin_L-type"/>
    <property type="match status" value="1"/>
</dbReference>
<dbReference type="EMBL" id="JADGJD010000140">
    <property type="protein sequence ID" value="KAJ3054389.1"/>
    <property type="molecule type" value="Genomic_DNA"/>
</dbReference>
<organism evidence="2 3">
    <name type="scientific">Rhizophlyctis rosea</name>
    <dbReference type="NCBI Taxonomy" id="64517"/>
    <lineage>
        <taxon>Eukaryota</taxon>
        <taxon>Fungi</taxon>
        <taxon>Fungi incertae sedis</taxon>
        <taxon>Chytridiomycota</taxon>
        <taxon>Chytridiomycota incertae sedis</taxon>
        <taxon>Chytridiomycetes</taxon>
        <taxon>Rhizophlyctidales</taxon>
        <taxon>Rhizophlyctidaceae</taxon>
        <taxon>Rhizophlyctis</taxon>
    </lineage>
</organism>